<proteinExistence type="predicted"/>
<dbReference type="InterPro" id="IPR036864">
    <property type="entry name" value="Zn2-C6_fun-type_DNA-bd_sf"/>
</dbReference>
<dbReference type="AlphaFoldDB" id="A0A9P4IE57"/>
<dbReference type="GO" id="GO:0045944">
    <property type="term" value="P:positive regulation of transcription by RNA polymerase II"/>
    <property type="evidence" value="ECO:0007669"/>
    <property type="project" value="TreeGrafter"/>
</dbReference>
<dbReference type="SUPFAM" id="SSF57701">
    <property type="entry name" value="Zn2/Cys6 DNA-binding domain"/>
    <property type="match status" value="1"/>
</dbReference>
<evidence type="ECO:0000256" key="1">
    <source>
        <dbReference type="ARBA" id="ARBA00023242"/>
    </source>
</evidence>
<dbReference type="PANTHER" id="PTHR37534">
    <property type="entry name" value="TRANSCRIPTIONAL ACTIVATOR PROTEIN UGA3"/>
    <property type="match status" value="1"/>
</dbReference>
<dbReference type="GO" id="GO:0008270">
    <property type="term" value="F:zinc ion binding"/>
    <property type="evidence" value="ECO:0007669"/>
    <property type="project" value="InterPro"/>
</dbReference>
<evidence type="ECO:0000259" key="3">
    <source>
        <dbReference type="PROSITE" id="PS50048"/>
    </source>
</evidence>
<dbReference type="Proteomes" id="UP000799772">
    <property type="component" value="Unassembled WGS sequence"/>
</dbReference>
<keyword evidence="5" id="KW-1185">Reference proteome</keyword>
<organism evidence="4 5">
    <name type="scientific">Rhizodiscina lignyota</name>
    <dbReference type="NCBI Taxonomy" id="1504668"/>
    <lineage>
        <taxon>Eukaryota</taxon>
        <taxon>Fungi</taxon>
        <taxon>Dikarya</taxon>
        <taxon>Ascomycota</taxon>
        <taxon>Pezizomycotina</taxon>
        <taxon>Dothideomycetes</taxon>
        <taxon>Pleosporomycetidae</taxon>
        <taxon>Aulographales</taxon>
        <taxon>Rhizodiscinaceae</taxon>
        <taxon>Rhizodiscina</taxon>
    </lineage>
</organism>
<dbReference type="PROSITE" id="PS50048">
    <property type="entry name" value="ZN2_CY6_FUNGAL_2"/>
    <property type="match status" value="1"/>
</dbReference>
<dbReference type="PROSITE" id="PS00463">
    <property type="entry name" value="ZN2_CY6_FUNGAL_1"/>
    <property type="match status" value="1"/>
</dbReference>
<keyword evidence="1" id="KW-0539">Nucleus</keyword>
<dbReference type="GO" id="GO:0000976">
    <property type="term" value="F:transcription cis-regulatory region binding"/>
    <property type="evidence" value="ECO:0007669"/>
    <property type="project" value="TreeGrafter"/>
</dbReference>
<dbReference type="InterPro" id="IPR001138">
    <property type="entry name" value="Zn2Cys6_DnaBD"/>
</dbReference>
<name>A0A9P4IE57_9PEZI</name>
<protein>
    <recommendedName>
        <fullName evidence="3">Zn(2)-C6 fungal-type domain-containing protein</fullName>
    </recommendedName>
</protein>
<evidence type="ECO:0000313" key="5">
    <source>
        <dbReference type="Proteomes" id="UP000799772"/>
    </source>
</evidence>
<feature type="domain" description="Zn(2)-C6 fungal-type" evidence="3">
    <location>
        <begin position="11"/>
        <end position="43"/>
    </location>
</feature>
<accession>A0A9P4IE57</accession>
<dbReference type="EMBL" id="ML978125">
    <property type="protein sequence ID" value="KAF2099935.1"/>
    <property type="molecule type" value="Genomic_DNA"/>
</dbReference>
<dbReference type="GO" id="GO:0000981">
    <property type="term" value="F:DNA-binding transcription factor activity, RNA polymerase II-specific"/>
    <property type="evidence" value="ECO:0007669"/>
    <property type="project" value="InterPro"/>
</dbReference>
<dbReference type="GO" id="GO:0005634">
    <property type="term" value="C:nucleus"/>
    <property type="evidence" value="ECO:0007669"/>
    <property type="project" value="TreeGrafter"/>
</dbReference>
<dbReference type="CDD" id="cd00067">
    <property type="entry name" value="GAL4"/>
    <property type="match status" value="1"/>
</dbReference>
<feature type="compositionally biased region" description="Polar residues" evidence="2">
    <location>
        <begin position="89"/>
        <end position="100"/>
    </location>
</feature>
<evidence type="ECO:0000313" key="4">
    <source>
        <dbReference type="EMBL" id="KAF2099935.1"/>
    </source>
</evidence>
<evidence type="ECO:0000256" key="2">
    <source>
        <dbReference type="SAM" id="MobiDB-lite"/>
    </source>
</evidence>
<dbReference type="PANTHER" id="PTHR37534:SF2">
    <property type="entry name" value="N-ACETYLTRANSFERASE DOMAIN-CONTAINING PROTEIN"/>
    <property type="match status" value="1"/>
</dbReference>
<gene>
    <name evidence="4" type="ORF">NA57DRAFT_75437</name>
</gene>
<dbReference type="OrthoDB" id="407832at2759"/>
<feature type="region of interest" description="Disordered" evidence="2">
    <location>
        <begin position="85"/>
        <end position="129"/>
    </location>
</feature>
<comment type="caution">
    <text evidence="4">The sequence shown here is derived from an EMBL/GenBank/DDBJ whole genome shotgun (WGS) entry which is preliminary data.</text>
</comment>
<reference evidence="4" key="1">
    <citation type="journal article" date="2020" name="Stud. Mycol.">
        <title>101 Dothideomycetes genomes: a test case for predicting lifestyles and emergence of pathogens.</title>
        <authorList>
            <person name="Haridas S."/>
            <person name="Albert R."/>
            <person name="Binder M."/>
            <person name="Bloem J."/>
            <person name="Labutti K."/>
            <person name="Salamov A."/>
            <person name="Andreopoulos B."/>
            <person name="Baker S."/>
            <person name="Barry K."/>
            <person name="Bills G."/>
            <person name="Bluhm B."/>
            <person name="Cannon C."/>
            <person name="Castanera R."/>
            <person name="Culley D."/>
            <person name="Daum C."/>
            <person name="Ezra D."/>
            <person name="Gonzalez J."/>
            <person name="Henrissat B."/>
            <person name="Kuo A."/>
            <person name="Liang C."/>
            <person name="Lipzen A."/>
            <person name="Lutzoni F."/>
            <person name="Magnuson J."/>
            <person name="Mondo S."/>
            <person name="Nolan M."/>
            <person name="Ohm R."/>
            <person name="Pangilinan J."/>
            <person name="Park H.-J."/>
            <person name="Ramirez L."/>
            <person name="Alfaro M."/>
            <person name="Sun H."/>
            <person name="Tritt A."/>
            <person name="Yoshinaga Y."/>
            <person name="Zwiers L.-H."/>
            <person name="Turgeon B."/>
            <person name="Goodwin S."/>
            <person name="Spatafora J."/>
            <person name="Crous P."/>
            <person name="Grigoriev I."/>
        </authorList>
    </citation>
    <scope>NUCLEOTIDE SEQUENCE</scope>
    <source>
        <strain evidence="4">CBS 133067</strain>
    </source>
</reference>
<sequence>MTESQVQATIGCNFCRDNHYKCERARPDADCKRCLRAKRKCVRKDRLRIRLHSFPAEEGRRRWLPLPRVVDFVDETAQTIQEYKEEFSRQASLPQQTSPAKETHQDHNPTSEQDVSLAWPTPPSTDLPAKISDLRRTASSPYVGFRAFDPVRELQQPSEPLPLKSAPSSINDGAGIYSYSSPTSSRVQSSTFDVDAPDSSVFSSVICWPLTSPLEASLIRNFVDKVSHFFDFCDKRRRFALDVPQHARTNYTLSRAMFALSARHLSLISEFDTYIANQYQQQCLESLIPLLDEPDTLADEALLAALVILRLLEELDVSIAGSDKHEHLLGTQAIIAAQKHHIMSSGLREAAFWAALRQELYVSTTTHRPPRLRIEAAALDSTFANADDWDWSRWTIAHCCEVLDFAFGPQSNSTARFEEVMADNKRWNTAKPSTFDPYYQNNEVNLFEMFPDVRYQSAWHVMGVQYHLLAHLLLIIHNPNIPSVGPARRSALQKVDAAVRSDICRMSGIGYSNSHTPAAMIVACLGIALCGDRFPNRQDQEKLHDVQIYTEKTIGWPTSTIRAQLRETWEWNA</sequence>